<dbReference type="Proteomes" id="UP000232928">
    <property type="component" value="Unassembled WGS sequence"/>
</dbReference>
<reference evidence="10 11" key="1">
    <citation type="submission" date="2017-12" db="EMBL/GenBank/DDBJ databases">
        <title>Bifidobacterium longum APC/DPC strains.</title>
        <authorList>
            <person name="Arboleya S."/>
        </authorList>
    </citation>
    <scope>NUCLEOTIDE SEQUENCE [LARGE SCALE GENOMIC DNA]</scope>
    <source>
        <strain evidence="9 11">APC1461</strain>
        <strain evidence="8 10">APC1503</strain>
    </source>
</reference>
<dbReference type="EMBL" id="PJDT01000022">
    <property type="protein sequence ID" value="PKC88025.1"/>
    <property type="molecule type" value="Genomic_DNA"/>
</dbReference>
<name>A0A0A1GP79_BIFLN</name>
<dbReference type="RefSeq" id="WP_041080779.1">
    <property type="nucleotide sequence ID" value="NZ_AP014658.1"/>
</dbReference>
<feature type="domain" description="HTH lacI-type" evidence="5">
    <location>
        <begin position="4"/>
        <end position="58"/>
    </location>
</feature>
<dbReference type="Proteomes" id="UP001272183">
    <property type="component" value="Unassembled WGS sequence"/>
</dbReference>
<dbReference type="InterPro" id="IPR000843">
    <property type="entry name" value="HTH_LacI"/>
</dbReference>
<dbReference type="SUPFAM" id="SSF47413">
    <property type="entry name" value="lambda repressor-like DNA-binding domains"/>
    <property type="match status" value="1"/>
</dbReference>
<evidence type="ECO:0000256" key="1">
    <source>
        <dbReference type="ARBA" id="ARBA00022491"/>
    </source>
</evidence>
<accession>A0A0A1GP79</accession>
<gene>
    <name evidence="9" type="ORF">APC1461_1524</name>
    <name evidence="8" type="ORF">APC1503_1588</name>
    <name evidence="6" type="ORF">GBI87_10045</name>
    <name evidence="7" type="ORF">SCX10_05245</name>
</gene>
<evidence type="ECO:0000259" key="5">
    <source>
        <dbReference type="PROSITE" id="PS50932"/>
    </source>
</evidence>
<dbReference type="Proteomes" id="UP000232654">
    <property type="component" value="Unassembled WGS sequence"/>
</dbReference>
<keyword evidence="2" id="KW-0805">Transcription regulation</keyword>
<dbReference type="InterPro" id="IPR010982">
    <property type="entry name" value="Lambda_DNA-bd_dom_sf"/>
</dbReference>
<dbReference type="SMART" id="SM00354">
    <property type="entry name" value="HTH_LACI"/>
    <property type="match status" value="1"/>
</dbReference>
<keyword evidence="3 6" id="KW-0238">DNA-binding</keyword>
<dbReference type="CDD" id="cd01392">
    <property type="entry name" value="HTH_LacI"/>
    <property type="match status" value="1"/>
</dbReference>
<evidence type="ECO:0000313" key="6">
    <source>
        <dbReference type="EMBL" id="KAB7056226.1"/>
    </source>
</evidence>
<evidence type="ECO:0000313" key="10">
    <source>
        <dbReference type="Proteomes" id="UP000232654"/>
    </source>
</evidence>
<dbReference type="SUPFAM" id="SSF53822">
    <property type="entry name" value="Periplasmic binding protein-like I"/>
    <property type="match status" value="1"/>
</dbReference>
<dbReference type="EMBL" id="WDWU01000016">
    <property type="protein sequence ID" value="KAB7056226.1"/>
    <property type="molecule type" value="Genomic_DNA"/>
</dbReference>
<comment type="caution">
    <text evidence="8">The sequence shown here is derived from an EMBL/GenBank/DDBJ whole genome shotgun (WGS) entry which is preliminary data.</text>
</comment>
<evidence type="ECO:0000313" key="11">
    <source>
        <dbReference type="Proteomes" id="UP000232928"/>
    </source>
</evidence>
<keyword evidence="4" id="KW-0804">Transcription</keyword>
<evidence type="ECO:0000313" key="7">
    <source>
        <dbReference type="EMBL" id="MDW7546234.1"/>
    </source>
</evidence>
<evidence type="ECO:0000313" key="9">
    <source>
        <dbReference type="EMBL" id="PKD14245.1"/>
    </source>
</evidence>
<dbReference type="CDD" id="cd06299">
    <property type="entry name" value="PBP1_LacI-like"/>
    <property type="match status" value="1"/>
</dbReference>
<dbReference type="PROSITE" id="PS50932">
    <property type="entry name" value="HTH_LACI_2"/>
    <property type="match status" value="1"/>
</dbReference>
<evidence type="ECO:0000256" key="3">
    <source>
        <dbReference type="ARBA" id="ARBA00023125"/>
    </source>
</evidence>
<reference evidence="7" key="3">
    <citation type="submission" date="2023-10" db="EMBL/GenBank/DDBJ databases">
        <title>Supernatant from a Refined Defined Microbial Community Protects Mice from Clostridioides difficile Infection.</title>
        <authorList>
            <person name="Douchant K."/>
            <person name="He S.-M."/>
            <person name="Noordhof C."/>
            <person name="Greenlaw J."/>
            <person name="Schroeter K."/>
            <person name="Vancuren S.J."/>
            <person name="Sjaarda C."/>
            <person name="Allen-Vercoe E."/>
            <person name="Gloor G.B."/>
            <person name="Vanner S.J."/>
            <person name="Petrof E.O."/>
            <person name="Sheth P.M."/>
            <person name="Guzman M."/>
        </authorList>
    </citation>
    <scope>NUCLEOTIDE SEQUENCE</scope>
    <source>
        <strain evidence="7">16-6-I_4_FM</strain>
    </source>
</reference>
<dbReference type="PROSITE" id="PS00356">
    <property type="entry name" value="HTH_LACI_1"/>
    <property type="match status" value="1"/>
</dbReference>
<evidence type="ECO:0000256" key="4">
    <source>
        <dbReference type="ARBA" id="ARBA00023163"/>
    </source>
</evidence>
<dbReference type="EMBL" id="JAWUDL010000008">
    <property type="protein sequence ID" value="MDW7546234.1"/>
    <property type="molecule type" value="Genomic_DNA"/>
</dbReference>
<protein>
    <submittedName>
        <fullName evidence="6">LacI family DNA-binding transcriptional regulator</fullName>
    </submittedName>
    <submittedName>
        <fullName evidence="7">Substrate-binding domain-containing protein</fullName>
    </submittedName>
    <submittedName>
        <fullName evidence="8">Transcriptional regulator LacI family</fullName>
    </submittedName>
    <submittedName>
        <fullName evidence="9">Transcriptional regulator, LacI family</fullName>
    </submittedName>
</protein>
<dbReference type="Gene3D" id="3.40.50.2300">
    <property type="match status" value="2"/>
</dbReference>
<dbReference type="Pfam" id="PF00356">
    <property type="entry name" value="LacI"/>
    <property type="match status" value="1"/>
</dbReference>
<evidence type="ECO:0000313" key="12">
    <source>
        <dbReference type="Proteomes" id="UP000467387"/>
    </source>
</evidence>
<evidence type="ECO:0000256" key="2">
    <source>
        <dbReference type="ARBA" id="ARBA00023015"/>
    </source>
</evidence>
<dbReference type="PANTHER" id="PTHR30146">
    <property type="entry name" value="LACI-RELATED TRANSCRIPTIONAL REPRESSOR"/>
    <property type="match status" value="1"/>
</dbReference>
<dbReference type="InterPro" id="IPR028082">
    <property type="entry name" value="Peripla_BP_I"/>
</dbReference>
<dbReference type="Pfam" id="PF13377">
    <property type="entry name" value="Peripla_BP_3"/>
    <property type="match status" value="1"/>
</dbReference>
<evidence type="ECO:0000313" key="8">
    <source>
        <dbReference type="EMBL" id="PKC88025.1"/>
    </source>
</evidence>
<dbReference type="InterPro" id="IPR046335">
    <property type="entry name" value="LacI/GalR-like_sensor"/>
</dbReference>
<dbReference type="EMBL" id="PJEG01000018">
    <property type="protein sequence ID" value="PKD14245.1"/>
    <property type="molecule type" value="Genomic_DNA"/>
</dbReference>
<proteinExistence type="predicted"/>
<keyword evidence="1" id="KW-0678">Repressor</keyword>
<dbReference type="Proteomes" id="UP000467387">
    <property type="component" value="Unassembled WGS sequence"/>
</dbReference>
<dbReference type="GO" id="GO:0003700">
    <property type="term" value="F:DNA-binding transcription factor activity"/>
    <property type="evidence" value="ECO:0007669"/>
    <property type="project" value="TreeGrafter"/>
</dbReference>
<reference evidence="6 12" key="2">
    <citation type="journal article" date="2019" name="Nat. Med.">
        <title>A library of human gut bacterial isolates paired with longitudinal multiomics data enables mechanistic microbiome research.</title>
        <authorList>
            <person name="Poyet M."/>
            <person name="Groussin M."/>
            <person name="Gibbons S.M."/>
            <person name="Avila-Pacheco J."/>
            <person name="Jiang X."/>
            <person name="Kearney S.M."/>
            <person name="Perrotta A.R."/>
            <person name="Berdy B."/>
            <person name="Zhao S."/>
            <person name="Lieberman T.D."/>
            <person name="Swanson P.K."/>
            <person name="Smith M."/>
            <person name="Roesemann S."/>
            <person name="Alexander J.E."/>
            <person name="Rich S.A."/>
            <person name="Livny J."/>
            <person name="Vlamakis H."/>
            <person name="Clish C."/>
            <person name="Bullock K."/>
            <person name="Deik A."/>
            <person name="Scott J."/>
            <person name="Pierce K.A."/>
            <person name="Xavier R.J."/>
            <person name="Alm E.J."/>
        </authorList>
    </citation>
    <scope>NUCLEOTIDE SEQUENCE [LARGE SCALE GENOMIC DNA]</scope>
    <source>
        <strain evidence="6 12">BIOML-A210</strain>
    </source>
</reference>
<dbReference type="PANTHER" id="PTHR30146:SF148">
    <property type="entry name" value="HTH-TYPE TRANSCRIPTIONAL REPRESSOR PURR-RELATED"/>
    <property type="match status" value="1"/>
</dbReference>
<dbReference type="AlphaFoldDB" id="A0A0A1GP79"/>
<dbReference type="GO" id="GO:0000976">
    <property type="term" value="F:transcription cis-regulatory region binding"/>
    <property type="evidence" value="ECO:0007669"/>
    <property type="project" value="TreeGrafter"/>
</dbReference>
<dbReference type="Gene3D" id="1.10.260.40">
    <property type="entry name" value="lambda repressor-like DNA-binding domains"/>
    <property type="match status" value="1"/>
</dbReference>
<sequence length="341" mass="36873">MAFVTLKDVAQRAGVSAAAVSQILHNKGRFSSDTRQLVLKTVEEMGYVPDQRARSMRSSDTKTVGLLVPDLRNPYFADLVSSMEDELYAQGYSTLIGTSAETVERQDAFIDNLLGQRIDGAIVVPQGVNSPGMQSLIARELPLVFVDRLVSGVNSVPFVVSDPYPGVCEAVAELVRLGHRHIGFVSHSSLGSSNINEREAAFRSAVAQVTQLGEGTAAVVDCDSTYVSREAGLNELVRAGVTAIICAYSPDMITMIGLLHDRGIDIGSEMSVISFDDIAVFRLLTPQVAIISQQAEDMGRQGVDMLLDMIINNDCSRGESRYVPSSFVLRDSVGAPMWRVP</sequence>
<organism evidence="8 10">
    <name type="scientific">Bifidobacterium longum</name>
    <dbReference type="NCBI Taxonomy" id="216816"/>
    <lineage>
        <taxon>Bacteria</taxon>
        <taxon>Bacillati</taxon>
        <taxon>Actinomycetota</taxon>
        <taxon>Actinomycetes</taxon>
        <taxon>Bifidobacteriales</taxon>
        <taxon>Bifidobacteriaceae</taxon>
        <taxon>Bifidobacterium</taxon>
    </lineage>
</organism>